<proteinExistence type="predicted"/>
<reference evidence="2" key="1">
    <citation type="submission" date="2022-06" db="EMBL/GenBank/DDBJ databases">
        <title>Complete genome sequences of two strains of the flax pathogen Septoria linicola.</title>
        <authorList>
            <person name="Lapalu N."/>
            <person name="Simon A."/>
            <person name="Demenou B."/>
            <person name="Paumier D."/>
            <person name="Guillot M.-P."/>
            <person name="Gout L."/>
            <person name="Valade R."/>
        </authorList>
    </citation>
    <scope>NUCLEOTIDE SEQUENCE</scope>
    <source>
        <strain evidence="2">SE15195</strain>
    </source>
</reference>
<feature type="compositionally biased region" description="Polar residues" evidence="1">
    <location>
        <begin position="1"/>
        <end position="24"/>
    </location>
</feature>
<feature type="region of interest" description="Disordered" evidence="1">
    <location>
        <begin position="1"/>
        <end position="36"/>
    </location>
</feature>
<sequence>MLCATQAATPKQRSSTPESESASEGNPELKPAEPRFSWAEQPMAEYTLLYAIEALPKTAQNQIEWLNVTKIFDGVHSEAIDGYGFGKAGIKMRALKSQSTEPYRRDKNGRLAAPAGWRRIVVAATDREEVQRRSGHKAVVRRAASASGITLTAGW</sequence>
<evidence type="ECO:0000313" key="3">
    <source>
        <dbReference type="Proteomes" id="UP001056384"/>
    </source>
</evidence>
<name>A0A9Q9B551_9PEZI</name>
<dbReference type="EMBL" id="CP099426">
    <property type="protein sequence ID" value="USW57336.1"/>
    <property type="molecule type" value="Genomic_DNA"/>
</dbReference>
<organism evidence="2 3">
    <name type="scientific">Septoria linicola</name>
    <dbReference type="NCBI Taxonomy" id="215465"/>
    <lineage>
        <taxon>Eukaryota</taxon>
        <taxon>Fungi</taxon>
        <taxon>Dikarya</taxon>
        <taxon>Ascomycota</taxon>
        <taxon>Pezizomycotina</taxon>
        <taxon>Dothideomycetes</taxon>
        <taxon>Dothideomycetidae</taxon>
        <taxon>Mycosphaerellales</taxon>
        <taxon>Mycosphaerellaceae</taxon>
        <taxon>Septoria</taxon>
    </lineage>
</organism>
<evidence type="ECO:0000313" key="2">
    <source>
        <dbReference type="EMBL" id="USW57336.1"/>
    </source>
</evidence>
<protein>
    <submittedName>
        <fullName evidence="2">Uncharacterized protein</fullName>
    </submittedName>
</protein>
<gene>
    <name evidence="2" type="ORF">Slin15195_G106550</name>
</gene>
<keyword evidence="3" id="KW-1185">Reference proteome</keyword>
<dbReference type="Proteomes" id="UP001056384">
    <property type="component" value="Chromosome 9"/>
</dbReference>
<accession>A0A9Q9B551</accession>
<evidence type="ECO:0000256" key="1">
    <source>
        <dbReference type="SAM" id="MobiDB-lite"/>
    </source>
</evidence>
<dbReference type="AlphaFoldDB" id="A0A9Q9B551"/>